<dbReference type="RefSeq" id="WP_089273868.1">
    <property type="nucleotide sequence ID" value="NZ_FZNN01000035.1"/>
</dbReference>
<dbReference type="AlphaFoldDB" id="A0A238ZND0"/>
<dbReference type="PANTHER" id="PTHR30537:SF79">
    <property type="entry name" value="TRANSCRIPTIONAL REGULATOR-RELATED"/>
    <property type="match status" value="1"/>
</dbReference>
<comment type="similarity">
    <text evidence="1">Belongs to the LysR transcriptional regulatory family.</text>
</comment>
<organism evidence="6 7">
    <name type="scientific">Puniceibacterium sediminis</name>
    <dbReference type="NCBI Taxonomy" id="1608407"/>
    <lineage>
        <taxon>Bacteria</taxon>
        <taxon>Pseudomonadati</taxon>
        <taxon>Pseudomonadota</taxon>
        <taxon>Alphaproteobacteria</taxon>
        <taxon>Rhodobacterales</taxon>
        <taxon>Paracoccaceae</taxon>
        <taxon>Puniceibacterium</taxon>
    </lineage>
</organism>
<dbReference type="InterPro" id="IPR058163">
    <property type="entry name" value="LysR-type_TF_proteobact-type"/>
</dbReference>
<dbReference type="InterPro" id="IPR036390">
    <property type="entry name" value="WH_DNA-bd_sf"/>
</dbReference>
<dbReference type="Gene3D" id="1.10.10.10">
    <property type="entry name" value="Winged helix-like DNA-binding domain superfamily/Winged helix DNA-binding domain"/>
    <property type="match status" value="1"/>
</dbReference>
<reference evidence="6 7" key="1">
    <citation type="submission" date="2017-06" db="EMBL/GenBank/DDBJ databases">
        <authorList>
            <person name="Kim H.J."/>
            <person name="Triplett B.A."/>
        </authorList>
    </citation>
    <scope>NUCLEOTIDE SEQUENCE [LARGE SCALE GENOMIC DNA]</scope>
    <source>
        <strain evidence="6 7">DSM 29052</strain>
    </source>
</reference>
<sequence length="297" mass="33375">MENTLRHLNALRVFEVAARHSSFAKAAGELNVSHSVISQHIRNLELWFGTDLFIRHGNRVELSDDGRDLFPQIASGLQTLTDASETLLRKTRSGTLVVSAEPALASLWLRKRITEFCSLFPRIEIDLRPAWTPAQIGEGHADMIIHFATRMPQSGVKKDNLFSIDGYPAATPHVRDSILAKNSSIDWDHAGLVHDNGKETWHKWYAAHQPESAGWRKGKVYSDLSLAIDAAVDGEGVILADDILCQREILSGQLVRLDQRTVRCVWYQISLPKGTSESAASAFFKNWLLERTKDRRE</sequence>
<feature type="domain" description="HTH lysR-type" evidence="5">
    <location>
        <begin position="8"/>
        <end position="63"/>
    </location>
</feature>
<keyword evidence="2" id="KW-0805">Transcription regulation</keyword>
<keyword evidence="4" id="KW-0804">Transcription</keyword>
<dbReference type="GO" id="GO:0006351">
    <property type="term" value="P:DNA-templated transcription"/>
    <property type="evidence" value="ECO:0007669"/>
    <property type="project" value="TreeGrafter"/>
</dbReference>
<dbReference type="Proteomes" id="UP000198417">
    <property type="component" value="Unassembled WGS sequence"/>
</dbReference>
<evidence type="ECO:0000256" key="3">
    <source>
        <dbReference type="ARBA" id="ARBA00023125"/>
    </source>
</evidence>
<dbReference type="GO" id="GO:0043565">
    <property type="term" value="F:sequence-specific DNA binding"/>
    <property type="evidence" value="ECO:0007669"/>
    <property type="project" value="TreeGrafter"/>
</dbReference>
<evidence type="ECO:0000256" key="4">
    <source>
        <dbReference type="ARBA" id="ARBA00023163"/>
    </source>
</evidence>
<dbReference type="PROSITE" id="PS50931">
    <property type="entry name" value="HTH_LYSR"/>
    <property type="match status" value="1"/>
</dbReference>
<accession>A0A238ZND0</accession>
<name>A0A238ZND0_9RHOB</name>
<dbReference type="Gene3D" id="3.40.190.10">
    <property type="entry name" value="Periplasmic binding protein-like II"/>
    <property type="match status" value="2"/>
</dbReference>
<dbReference type="PRINTS" id="PR00039">
    <property type="entry name" value="HTHLYSR"/>
</dbReference>
<dbReference type="Pfam" id="PF03466">
    <property type="entry name" value="LysR_substrate"/>
    <property type="match status" value="1"/>
</dbReference>
<dbReference type="GO" id="GO:0003700">
    <property type="term" value="F:DNA-binding transcription factor activity"/>
    <property type="evidence" value="ECO:0007669"/>
    <property type="project" value="InterPro"/>
</dbReference>
<dbReference type="SUPFAM" id="SSF53850">
    <property type="entry name" value="Periplasmic binding protein-like II"/>
    <property type="match status" value="1"/>
</dbReference>
<dbReference type="Pfam" id="PF00126">
    <property type="entry name" value="HTH_1"/>
    <property type="match status" value="1"/>
</dbReference>
<evidence type="ECO:0000313" key="6">
    <source>
        <dbReference type="EMBL" id="SNR84468.1"/>
    </source>
</evidence>
<dbReference type="InterPro" id="IPR000847">
    <property type="entry name" value="LysR_HTH_N"/>
</dbReference>
<dbReference type="InterPro" id="IPR005119">
    <property type="entry name" value="LysR_subst-bd"/>
</dbReference>
<dbReference type="SUPFAM" id="SSF46785">
    <property type="entry name" value="Winged helix' DNA-binding domain"/>
    <property type="match status" value="1"/>
</dbReference>
<dbReference type="PANTHER" id="PTHR30537">
    <property type="entry name" value="HTH-TYPE TRANSCRIPTIONAL REGULATOR"/>
    <property type="match status" value="1"/>
</dbReference>
<proteinExistence type="inferred from homology"/>
<keyword evidence="7" id="KW-1185">Reference proteome</keyword>
<dbReference type="OrthoDB" id="9813056at2"/>
<evidence type="ECO:0000259" key="5">
    <source>
        <dbReference type="PROSITE" id="PS50931"/>
    </source>
</evidence>
<evidence type="ECO:0000256" key="2">
    <source>
        <dbReference type="ARBA" id="ARBA00023015"/>
    </source>
</evidence>
<gene>
    <name evidence="6" type="ORF">SAMN06265370_1359</name>
</gene>
<dbReference type="EMBL" id="FZNN01000035">
    <property type="protein sequence ID" value="SNR84468.1"/>
    <property type="molecule type" value="Genomic_DNA"/>
</dbReference>
<evidence type="ECO:0000313" key="7">
    <source>
        <dbReference type="Proteomes" id="UP000198417"/>
    </source>
</evidence>
<keyword evidence="3" id="KW-0238">DNA-binding</keyword>
<protein>
    <submittedName>
        <fullName evidence="6">LysR family transcriptional regulator, glycine cleavage system transcriptional activator</fullName>
    </submittedName>
</protein>
<evidence type="ECO:0000256" key="1">
    <source>
        <dbReference type="ARBA" id="ARBA00009437"/>
    </source>
</evidence>
<dbReference type="InterPro" id="IPR036388">
    <property type="entry name" value="WH-like_DNA-bd_sf"/>
</dbReference>